<dbReference type="Proteomes" id="UP000178127">
    <property type="component" value="Unassembled WGS sequence"/>
</dbReference>
<evidence type="ECO:0000313" key="3">
    <source>
        <dbReference type="Proteomes" id="UP000178127"/>
    </source>
</evidence>
<evidence type="ECO:0000256" key="1">
    <source>
        <dbReference type="SAM" id="MobiDB-lite"/>
    </source>
</evidence>
<sequence>MVNSKQKQTPQRNADKEQKFWKGMPPRMRALAEPSGKKRAKPGTKGEGDYFRIVVRPKGDFVFFRYHDVGTPGHIQRLTGKRSSGSWDTQAWLISKSDAHIENDKLVPDSENAKELLNNLGSVPKLLKGDIFSAKDRQNIPEKEKPTKTQQNAYRENIAKAQKARRKS</sequence>
<dbReference type="STRING" id="1802620.A3D91_04275"/>
<feature type="region of interest" description="Disordered" evidence="1">
    <location>
        <begin position="1"/>
        <end position="47"/>
    </location>
</feature>
<evidence type="ECO:0000313" key="2">
    <source>
        <dbReference type="EMBL" id="OGC53681.1"/>
    </source>
</evidence>
<organism evidence="2 3">
    <name type="scientific">candidate division WWE3 bacterium RIFCSPHIGHO2_02_FULL_38_14</name>
    <dbReference type="NCBI Taxonomy" id="1802620"/>
    <lineage>
        <taxon>Bacteria</taxon>
        <taxon>Katanobacteria</taxon>
    </lineage>
</organism>
<comment type="caution">
    <text evidence="2">The sequence shown here is derived from an EMBL/GenBank/DDBJ whole genome shotgun (WGS) entry which is preliminary data.</text>
</comment>
<gene>
    <name evidence="2" type="ORF">A3D91_04275</name>
</gene>
<accession>A0A1F4V8V3</accession>
<dbReference type="AlphaFoldDB" id="A0A1F4V8V3"/>
<protein>
    <submittedName>
        <fullName evidence="2">Uncharacterized protein</fullName>
    </submittedName>
</protein>
<feature type="compositionally biased region" description="Polar residues" evidence="1">
    <location>
        <begin position="1"/>
        <end position="12"/>
    </location>
</feature>
<feature type="compositionally biased region" description="Basic and acidic residues" evidence="1">
    <location>
        <begin position="134"/>
        <end position="147"/>
    </location>
</feature>
<reference evidence="2 3" key="1">
    <citation type="journal article" date="2016" name="Nat. Commun.">
        <title>Thousands of microbial genomes shed light on interconnected biogeochemical processes in an aquifer system.</title>
        <authorList>
            <person name="Anantharaman K."/>
            <person name="Brown C.T."/>
            <person name="Hug L.A."/>
            <person name="Sharon I."/>
            <person name="Castelle C.J."/>
            <person name="Probst A.J."/>
            <person name="Thomas B.C."/>
            <person name="Singh A."/>
            <person name="Wilkins M.J."/>
            <person name="Karaoz U."/>
            <person name="Brodie E.L."/>
            <person name="Williams K.H."/>
            <person name="Hubbard S.S."/>
            <person name="Banfield J.F."/>
        </authorList>
    </citation>
    <scope>NUCLEOTIDE SEQUENCE [LARGE SCALE GENOMIC DNA]</scope>
</reference>
<feature type="region of interest" description="Disordered" evidence="1">
    <location>
        <begin position="134"/>
        <end position="168"/>
    </location>
</feature>
<proteinExistence type="predicted"/>
<dbReference type="EMBL" id="MEVD01000013">
    <property type="protein sequence ID" value="OGC53681.1"/>
    <property type="molecule type" value="Genomic_DNA"/>
</dbReference>
<name>A0A1F4V8V3_UNCKA</name>